<gene>
    <name evidence="9" type="ORF">AbraCBS73388_000809</name>
</gene>
<sequence>MTITLSDQTHTMSEASSKREGISGAESRKPGARHGHSQSTCHQLPPPPSQPTAEGEYRCGICNKTYSRHTQTLMHRPVVDEIIGDLRDRHRRRCIKNIGQERQSKRKSCDACAQKKLRCSMTRPSCSRCLQSRRPCVYPQSSVPVQAPSLDDSQDNLVSSVGSIHAVPVCAGIIPGGTTWALPTYPFDTPSTGDELNDGPGASWSPETPTNAELAIQTVNDSTMFPMQDVSLMNSPTWQDDLHEQPETYGLEEFFPGPLDSCSQTMYMPPTMGSSPVTMVPPTPATLPGDSYATGGGLNMRSVSAGYFDSFWPDNLVSNDEDNETWRLGTYTDSRTGSGFGQSFLPKTHHHSPGDIGDLYQELFSLLREYPGLALQRQFYSPFLHHELQGYAMQSMGQPLSTTLSSISSYATYLETCDTFDLSMHNGERLAAAEGCVVALHAVCVHQILSIFGDNFATASFSKLPSFAGDHGNSEAPVEILLRMTQRVYKLHEDILRTPHEDETDWRRWKFAETLRRNIFFANIVRTLAGRARRYNGINIDPLDSAILLQLPLPAPEEMWRARSEGEWMIARAQTQQSWARGVDGSMLPALRTLQQLLVLEEVGSVSVTLLLPITRMILACAKLNGASYG</sequence>
<dbReference type="InterPro" id="IPR001138">
    <property type="entry name" value="Zn2Cys6_DnaBD"/>
</dbReference>
<dbReference type="PANTHER" id="PTHR47660:SF3">
    <property type="entry name" value="FINGER DOMAIN PROTEIN, PUTATIVE (AFU_ORTHOLOGUE AFUA_4G03310)-RELATED"/>
    <property type="match status" value="1"/>
</dbReference>
<dbReference type="PROSITE" id="PS50048">
    <property type="entry name" value="ZN2_CY6_FUNGAL_2"/>
    <property type="match status" value="1"/>
</dbReference>
<feature type="compositionally biased region" description="Polar residues" evidence="7">
    <location>
        <begin position="1"/>
        <end position="15"/>
    </location>
</feature>
<dbReference type="SMART" id="SM00066">
    <property type="entry name" value="GAL4"/>
    <property type="match status" value="1"/>
</dbReference>
<keyword evidence="4" id="KW-0238">DNA-binding</keyword>
<keyword evidence="6" id="KW-0539">Nucleus</keyword>
<evidence type="ECO:0000256" key="6">
    <source>
        <dbReference type="ARBA" id="ARBA00023242"/>
    </source>
</evidence>
<dbReference type="SUPFAM" id="SSF57701">
    <property type="entry name" value="Zn2/Cys6 DNA-binding domain"/>
    <property type="match status" value="1"/>
</dbReference>
<dbReference type="GO" id="GO:0009893">
    <property type="term" value="P:positive regulation of metabolic process"/>
    <property type="evidence" value="ECO:0007669"/>
    <property type="project" value="UniProtKB-ARBA"/>
</dbReference>
<keyword evidence="1" id="KW-0479">Metal-binding</keyword>
<dbReference type="PROSITE" id="PS00463">
    <property type="entry name" value="ZN2_CY6_FUNGAL_1"/>
    <property type="match status" value="1"/>
</dbReference>
<evidence type="ECO:0000256" key="1">
    <source>
        <dbReference type="ARBA" id="ARBA00022723"/>
    </source>
</evidence>
<dbReference type="GO" id="GO:0003677">
    <property type="term" value="F:DNA binding"/>
    <property type="evidence" value="ECO:0007669"/>
    <property type="project" value="UniProtKB-KW"/>
</dbReference>
<dbReference type="GO" id="GO:0000981">
    <property type="term" value="F:DNA-binding transcription factor activity, RNA polymerase II-specific"/>
    <property type="evidence" value="ECO:0007669"/>
    <property type="project" value="InterPro"/>
</dbReference>
<feature type="region of interest" description="Disordered" evidence="7">
    <location>
        <begin position="1"/>
        <end position="54"/>
    </location>
</feature>
<reference evidence="9" key="1">
    <citation type="submission" date="2022-07" db="EMBL/GenBank/DDBJ databases">
        <title>Taxonomy of Aspergillus series Nigri: significant species reduction supported by multi-species coalescent approaches.</title>
        <authorList>
            <person name="Bian C."/>
            <person name="Kusuya Y."/>
            <person name="Sklenar F."/>
            <person name="D'hooge E."/>
            <person name="Yaguchi T."/>
            <person name="Takahashi H."/>
            <person name="Hubka V."/>
        </authorList>
    </citation>
    <scope>NUCLEOTIDE SEQUENCE</scope>
    <source>
        <strain evidence="9">CBS 733.88</strain>
    </source>
</reference>
<evidence type="ECO:0000256" key="7">
    <source>
        <dbReference type="SAM" id="MobiDB-lite"/>
    </source>
</evidence>
<feature type="domain" description="Zn(2)-C6 fungal-type" evidence="8">
    <location>
        <begin position="108"/>
        <end position="138"/>
    </location>
</feature>
<dbReference type="Proteomes" id="UP001143548">
    <property type="component" value="Unassembled WGS sequence"/>
</dbReference>
<evidence type="ECO:0000256" key="3">
    <source>
        <dbReference type="ARBA" id="ARBA00023015"/>
    </source>
</evidence>
<accession>A0A9W5YZ46</accession>
<dbReference type="Pfam" id="PF00172">
    <property type="entry name" value="Zn_clus"/>
    <property type="match status" value="1"/>
</dbReference>
<evidence type="ECO:0000313" key="10">
    <source>
        <dbReference type="Proteomes" id="UP001143548"/>
    </source>
</evidence>
<evidence type="ECO:0000256" key="5">
    <source>
        <dbReference type="ARBA" id="ARBA00023163"/>
    </source>
</evidence>
<keyword evidence="5" id="KW-0804">Transcription</keyword>
<keyword evidence="3" id="KW-0805">Transcription regulation</keyword>
<dbReference type="InterPro" id="IPR036864">
    <property type="entry name" value="Zn2-C6_fun-type_DNA-bd_sf"/>
</dbReference>
<protein>
    <recommendedName>
        <fullName evidence="8">Zn(2)-C6 fungal-type domain-containing protein</fullName>
    </recommendedName>
</protein>
<dbReference type="Gene3D" id="4.10.240.10">
    <property type="entry name" value="Zn(2)-C6 fungal-type DNA-binding domain"/>
    <property type="match status" value="1"/>
</dbReference>
<dbReference type="PANTHER" id="PTHR47660">
    <property type="entry name" value="TRANSCRIPTION FACTOR WITH C2H2 AND ZN(2)-CYS(6) DNA BINDING DOMAIN (EUROFUNG)-RELATED-RELATED"/>
    <property type="match status" value="1"/>
</dbReference>
<keyword evidence="2" id="KW-0862">Zinc</keyword>
<dbReference type="AlphaFoldDB" id="A0A9W5YZ46"/>
<dbReference type="GO" id="GO:0008270">
    <property type="term" value="F:zinc ion binding"/>
    <property type="evidence" value="ECO:0007669"/>
    <property type="project" value="InterPro"/>
</dbReference>
<evidence type="ECO:0000313" key="9">
    <source>
        <dbReference type="EMBL" id="GKZ25344.1"/>
    </source>
</evidence>
<dbReference type="EMBL" id="BROQ01000108">
    <property type="protein sequence ID" value="GKZ25344.1"/>
    <property type="molecule type" value="Genomic_DNA"/>
</dbReference>
<comment type="caution">
    <text evidence="9">The sequence shown here is derived from an EMBL/GenBank/DDBJ whole genome shotgun (WGS) entry which is preliminary data.</text>
</comment>
<name>A0A9W5YZ46_9EURO</name>
<evidence type="ECO:0000256" key="4">
    <source>
        <dbReference type="ARBA" id="ARBA00023125"/>
    </source>
</evidence>
<organism evidence="9 10">
    <name type="scientific">Aspergillus brasiliensis</name>
    <dbReference type="NCBI Taxonomy" id="319629"/>
    <lineage>
        <taxon>Eukaryota</taxon>
        <taxon>Fungi</taxon>
        <taxon>Dikarya</taxon>
        <taxon>Ascomycota</taxon>
        <taxon>Pezizomycotina</taxon>
        <taxon>Eurotiomycetes</taxon>
        <taxon>Eurotiomycetidae</taxon>
        <taxon>Eurotiales</taxon>
        <taxon>Aspergillaceae</taxon>
        <taxon>Aspergillus</taxon>
        <taxon>Aspergillus subgen. Circumdati</taxon>
    </lineage>
</organism>
<proteinExistence type="predicted"/>
<dbReference type="CDD" id="cd00067">
    <property type="entry name" value="GAL4"/>
    <property type="match status" value="1"/>
</dbReference>
<evidence type="ECO:0000256" key="2">
    <source>
        <dbReference type="ARBA" id="ARBA00022833"/>
    </source>
</evidence>
<feature type="compositionally biased region" description="Basic and acidic residues" evidence="7">
    <location>
        <begin position="16"/>
        <end position="29"/>
    </location>
</feature>
<evidence type="ECO:0000259" key="8">
    <source>
        <dbReference type="PROSITE" id="PS50048"/>
    </source>
</evidence>